<dbReference type="Pfam" id="PF00072">
    <property type="entry name" value="Response_reg"/>
    <property type="match status" value="1"/>
</dbReference>
<dbReference type="InterPro" id="IPR016032">
    <property type="entry name" value="Sig_transdc_resp-reg_C-effctor"/>
</dbReference>
<dbReference type="PROSITE" id="PS51755">
    <property type="entry name" value="OMPR_PHOB"/>
    <property type="match status" value="1"/>
</dbReference>
<dbReference type="Gene3D" id="6.10.250.690">
    <property type="match status" value="1"/>
</dbReference>
<sequence length="293" mass="32675">MAVRPRRNARRGRNDNEKVKTPMAPHHILVVEDDPVAREMLTAYFSAEGYRVSALDDGQGMAELMAREPVDLVLLDIRLPGVDGLHLLRDIRSVSEVGVIMVTSKTDVIDRIVALEMGADDYVVKPFNARELLARSRNLLRRTVAARAAAADMGTGSEKHFDGWVLDLSGRLLFAPDGTEVKLTRGEFELLSAFLNRPGQVMNRDSLLDCVSHRDWAPSDRTIDVLVGRLRRKIEEDPKNPHHIVTVHGVGYVFAAPLRSKEMNGNRFAGVRRPAPTSIPRKRGPAARKLVQR</sequence>
<feature type="domain" description="Response regulatory" evidence="13">
    <location>
        <begin position="27"/>
        <end position="140"/>
    </location>
</feature>
<evidence type="ECO:0000256" key="8">
    <source>
        <dbReference type="ARBA" id="ARBA00023163"/>
    </source>
</evidence>
<dbReference type="SMART" id="SM00862">
    <property type="entry name" value="Trans_reg_C"/>
    <property type="match status" value="1"/>
</dbReference>
<dbReference type="InterPro" id="IPR036388">
    <property type="entry name" value="WH-like_DNA-bd_sf"/>
</dbReference>
<dbReference type="GO" id="GO:0032993">
    <property type="term" value="C:protein-DNA complex"/>
    <property type="evidence" value="ECO:0007669"/>
    <property type="project" value="TreeGrafter"/>
</dbReference>
<evidence type="ECO:0000313" key="16">
    <source>
        <dbReference type="Proteomes" id="UP000190135"/>
    </source>
</evidence>
<dbReference type="GO" id="GO:0000156">
    <property type="term" value="F:phosphorelay response regulator activity"/>
    <property type="evidence" value="ECO:0007669"/>
    <property type="project" value="TreeGrafter"/>
</dbReference>
<keyword evidence="5" id="KW-0805">Transcription regulation</keyword>
<dbReference type="InterPro" id="IPR001867">
    <property type="entry name" value="OmpR/PhoB-type_DNA-bd"/>
</dbReference>
<dbReference type="InterPro" id="IPR039420">
    <property type="entry name" value="WalR-like"/>
</dbReference>
<dbReference type="SUPFAM" id="SSF52172">
    <property type="entry name" value="CheY-like"/>
    <property type="match status" value="1"/>
</dbReference>
<evidence type="ECO:0000259" key="14">
    <source>
        <dbReference type="PROSITE" id="PS51755"/>
    </source>
</evidence>
<dbReference type="InterPro" id="IPR011006">
    <property type="entry name" value="CheY-like_superfamily"/>
</dbReference>
<evidence type="ECO:0000256" key="12">
    <source>
        <dbReference type="SAM" id="MobiDB-lite"/>
    </source>
</evidence>
<gene>
    <name evidence="15" type="ORF">SAMN05428963_103248</name>
</gene>
<dbReference type="PANTHER" id="PTHR48111">
    <property type="entry name" value="REGULATOR OF RPOS"/>
    <property type="match status" value="1"/>
</dbReference>
<evidence type="ECO:0000256" key="11">
    <source>
        <dbReference type="PROSITE-ProRule" id="PRU01091"/>
    </source>
</evidence>
<accession>A0A1T4NYQ7</accession>
<evidence type="ECO:0000256" key="1">
    <source>
        <dbReference type="ARBA" id="ARBA00004496"/>
    </source>
</evidence>
<dbReference type="Gene3D" id="3.40.50.2300">
    <property type="match status" value="1"/>
</dbReference>
<protein>
    <recommendedName>
        <fullName evidence="9">Regulatory protein VirG</fullName>
    </recommendedName>
</protein>
<feature type="domain" description="OmpR/PhoB-type" evidence="14">
    <location>
        <begin position="156"/>
        <end position="256"/>
    </location>
</feature>
<dbReference type="SUPFAM" id="SSF46894">
    <property type="entry name" value="C-terminal effector domain of the bipartite response regulators"/>
    <property type="match status" value="1"/>
</dbReference>
<proteinExistence type="predicted"/>
<evidence type="ECO:0000256" key="10">
    <source>
        <dbReference type="PROSITE-ProRule" id="PRU00169"/>
    </source>
</evidence>
<dbReference type="CDD" id="cd00383">
    <property type="entry name" value="trans_reg_C"/>
    <property type="match status" value="1"/>
</dbReference>
<dbReference type="RefSeq" id="WP_425349312.1">
    <property type="nucleotide sequence ID" value="NZ_FUXL01000003.1"/>
</dbReference>
<name>A0A1T4NYQ7_9HYPH</name>
<keyword evidence="6 11" id="KW-0238">DNA-binding</keyword>
<feature type="compositionally biased region" description="Basic residues" evidence="12">
    <location>
        <begin position="280"/>
        <end position="293"/>
    </location>
</feature>
<dbReference type="Proteomes" id="UP000190135">
    <property type="component" value="Unassembled WGS sequence"/>
</dbReference>
<dbReference type="PROSITE" id="PS50110">
    <property type="entry name" value="RESPONSE_REGULATORY"/>
    <property type="match status" value="1"/>
</dbReference>
<evidence type="ECO:0000256" key="4">
    <source>
        <dbReference type="ARBA" id="ARBA00023012"/>
    </source>
</evidence>
<keyword evidence="2" id="KW-0963">Cytoplasm</keyword>
<dbReference type="AlphaFoldDB" id="A0A1T4NYQ7"/>
<dbReference type="Gene3D" id="1.10.10.10">
    <property type="entry name" value="Winged helix-like DNA-binding domain superfamily/Winged helix DNA-binding domain"/>
    <property type="match status" value="1"/>
</dbReference>
<evidence type="ECO:0000313" key="15">
    <source>
        <dbReference type="EMBL" id="SJZ84232.1"/>
    </source>
</evidence>
<evidence type="ECO:0000256" key="5">
    <source>
        <dbReference type="ARBA" id="ARBA00023015"/>
    </source>
</evidence>
<evidence type="ECO:0000256" key="2">
    <source>
        <dbReference type="ARBA" id="ARBA00022490"/>
    </source>
</evidence>
<organism evidence="15 16">
    <name type="scientific">Consotaella salsifontis</name>
    <dbReference type="NCBI Taxonomy" id="1365950"/>
    <lineage>
        <taxon>Bacteria</taxon>
        <taxon>Pseudomonadati</taxon>
        <taxon>Pseudomonadota</taxon>
        <taxon>Alphaproteobacteria</taxon>
        <taxon>Hyphomicrobiales</taxon>
        <taxon>Aurantimonadaceae</taxon>
        <taxon>Consotaella</taxon>
    </lineage>
</organism>
<feature type="DNA-binding region" description="OmpR/PhoB-type" evidence="11">
    <location>
        <begin position="156"/>
        <end position="256"/>
    </location>
</feature>
<evidence type="ECO:0000256" key="3">
    <source>
        <dbReference type="ARBA" id="ARBA00022553"/>
    </source>
</evidence>
<dbReference type="GO" id="GO:0005829">
    <property type="term" value="C:cytosol"/>
    <property type="evidence" value="ECO:0007669"/>
    <property type="project" value="TreeGrafter"/>
</dbReference>
<feature type="modified residue" description="4-aspartylphosphate" evidence="10">
    <location>
        <position position="76"/>
    </location>
</feature>
<dbReference type="InterPro" id="IPR001789">
    <property type="entry name" value="Sig_transdc_resp-reg_receiver"/>
</dbReference>
<feature type="region of interest" description="Disordered" evidence="12">
    <location>
        <begin position="268"/>
        <end position="293"/>
    </location>
</feature>
<dbReference type="GO" id="GO:0006355">
    <property type="term" value="P:regulation of DNA-templated transcription"/>
    <property type="evidence" value="ECO:0007669"/>
    <property type="project" value="InterPro"/>
</dbReference>
<evidence type="ECO:0000259" key="13">
    <source>
        <dbReference type="PROSITE" id="PS50110"/>
    </source>
</evidence>
<dbReference type="FunFam" id="1.10.10.10:FF:000099">
    <property type="entry name" value="Two-component system response regulator TorR"/>
    <property type="match status" value="1"/>
</dbReference>
<evidence type="ECO:0000256" key="7">
    <source>
        <dbReference type="ARBA" id="ARBA00023159"/>
    </source>
</evidence>
<evidence type="ECO:0000256" key="6">
    <source>
        <dbReference type="ARBA" id="ARBA00023125"/>
    </source>
</evidence>
<dbReference type="GO" id="GO:0000976">
    <property type="term" value="F:transcription cis-regulatory region binding"/>
    <property type="evidence" value="ECO:0007669"/>
    <property type="project" value="TreeGrafter"/>
</dbReference>
<reference evidence="15 16" key="1">
    <citation type="submission" date="2017-02" db="EMBL/GenBank/DDBJ databases">
        <authorList>
            <person name="Peterson S.W."/>
        </authorList>
    </citation>
    <scope>NUCLEOTIDE SEQUENCE [LARGE SCALE GENOMIC DNA]</scope>
    <source>
        <strain evidence="15 16">USBA 369</strain>
    </source>
</reference>
<keyword evidence="8" id="KW-0804">Transcription</keyword>
<feature type="compositionally biased region" description="Basic residues" evidence="12">
    <location>
        <begin position="1"/>
        <end position="11"/>
    </location>
</feature>
<dbReference type="PANTHER" id="PTHR48111:SF58">
    <property type="entry name" value="TORCAD OPERON TRANSCRIPTIONAL REGULATORY PROTEIN TORR"/>
    <property type="match status" value="1"/>
</dbReference>
<dbReference type="EMBL" id="FUXL01000003">
    <property type="protein sequence ID" value="SJZ84232.1"/>
    <property type="molecule type" value="Genomic_DNA"/>
</dbReference>
<evidence type="ECO:0000256" key="9">
    <source>
        <dbReference type="ARBA" id="ARBA00067337"/>
    </source>
</evidence>
<dbReference type="SMART" id="SM00448">
    <property type="entry name" value="REC"/>
    <property type="match status" value="1"/>
</dbReference>
<keyword evidence="3 10" id="KW-0597">Phosphoprotein</keyword>
<keyword evidence="16" id="KW-1185">Reference proteome</keyword>
<keyword evidence="4" id="KW-0902">Two-component regulatory system</keyword>
<comment type="subcellular location">
    <subcellularLocation>
        <location evidence="1">Cytoplasm</location>
    </subcellularLocation>
</comment>
<feature type="region of interest" description="Disordered" evidence="12">
    <location>
        <begin position="1"/>
        <end position="21"/>
    </location>
</feature>
<keyword evidence="7" id="KW-0010">Activator</keyword>
<dbReference type="STRING" id="1365950.SAMN05428963_103248"/>
<dbReference type="Pfam" id="PF00486">
    <property type="entry name" value="Trans_reg_C"/>
    <property type="match status" value="1"/>
</dbReference>